<dbReference type="AlphaFoldDB" id="A0AAE1SB26"/>
<dbReference type="Proteomes" id="UP001291623">
    <property type="component" value="Unassembled WGS sequence"/>
</dbReference>
<dbReference type="EMBL" id="JAVYJV010000006">
    <property type="protein sequence ID" value="KAK4367514.1"/>
    <property type="molecule type" value="Genomic_DNA"/>
</dbReference>
<feature type="domain" description="LOB" evidence="2">
    <location>
        <begin position="10"/>
        <end position="112"/>
    </location>
</feature>
<sequence>MTVKGGTSRVACAACKYQRRKCTPQCVLASYFPADQPKRFQNAHRLFGVRNIMRILEQLDDEDQKADAMKSIIFESDMREKFPIYGCVECISYLRQRLQLVLQELQYVYAQLDIYRQQNLGLLSSSESSVGNEMLMIPFFSSNQGITYPDFDMSNELKSQLSAST</sequence>
<dbReference type="PANTHER" id="PTHR31301">
    <property type="entry name" value="LOB DOMAIN-CONTAINING PROTEIN 4-RELATED"/>
    <property type="match status" value="1"/>
</dbReference>
<evidence type="ECO:0000259" key="2">
    <source>
        <dbReference type="PROSITE" id="PS50891"/>
    </source>
</evidence>
<gene>
    <name evidence="3" type="ORF">RND71_011306</name>
</gene>
<dbReference type="PROSITE" id="PS50891">
    <property type="entry name" value="LOB"/>
    <property type="match status" value="1"/>
</dbReference>
<comment type="similarity">
    <text evidence="1">Belongs to the LOB domain-containing protein family.</text>
</comment>
<accession>A0AAE1SB26</accession>
<comment type="caution">
    <text evidence="3">The sequence shown here is derived from an EMBL/GenBank/DDBJ whole genome shotgun (WGS) entry which is preliminary data.</text>
</comment>
<evidence type="ECO:0000313" key="3">
    <source>
        <dbReference type="EMBL" id="KAK4367514.1"/>
    </source>
</evidence>
<organism evidence="3 4">
    <name type="scientific">Anisodus tanguticus</name>
    <dbReference type="NCBI Taxonomy" id="243964"/>
    <lineage>
        <taxon>Eukaryota</taxon>
        <taxon>Viridiplantae</taxon>
        <taxon>Streptophyta</taxon>
        <taxon>Embryophyta</taxon>
        <taxon>Tracheophyta</taxon>
        <taxon>Spermatophyta</taxon>
        <taxon>Magnoliopsida</taxon>
        <taxon>eudicotyledons</taxon>
        <taxon>Gunneridae</taxon>
        <taxon>Pentapetalae</taxon>
        <taxon>asterids</taxon>
        <taxon>lamiids</taxon>
        <taxon>Solanales</taxon>
        <taxon>Solanaceae</taxon>
        <taxon>Solanoideae</taxon>
        <taxon>Hyoscyameae</taxon>
        <taxon>Anisodus</taxon>
    </lineage>
</organism>
<keyword evidence="4" id="KW-1185">Reference proteome</keyword>
<dbReference type="PANTHER" id="PTHR31301:SF21">
    <property type="entry name" value="LOB DOMAIN-CONTAINING PROTEIN 27-RELATED"/>
    <property type="match status" value="1"/>
</dbReference>
<evidence type="ECO:0000256" key="1">
    <source>
        <dbReference type="ARBA" id="ARBA00005474"/>
    </source>
</evidence>
<name>A0AAE1SB26_9SOLA</name>
<dbReference type="Pfam" id="PF03195">
    <property type="entry name" value="LOB"/>
    <property type="match status" value="1"/>
</dbReference>
<reference evidence="3" key="1">
    <citation type="submission" date="2023-12" db="EMBL/GenBank/DDBJ databases">
        <title>Genome assembly of Anisodus tanguticus.</title>
        <authorList>
            <person name="Wang Y.-J."/>
        </authorList>
    </citation>
    <scope>NUCLEOTIDE SEQUENCE</scope>
    <source>
        <strain evidence="3">KB-2021</strain>
        <tissue evidence="3">Leaf</tissue>
    </source>
</reference>
<protein>
    <recommendedName>
        <fullName evidence="2">LOB domain-containing protein</fullName>
    </recommendedName>
</protein>
<evidence type="ECO:0000313" key="4">
    <source>
        <dbReference type="Proteomes" id="UP001291623"/>
    </source>
</evidence>
<proteinExistence type="inferred from homology"/>
<dbReference type="InterPro" id="IPR004883">
    <property type="entry name" value="LOB"/>
</dbReference>